<protein>
    <recommendedName>
        <fullName evidence="3">HNH endonuclease</fullName>
    </recommendedName>
</protein>
<accession>A0ABU7KZN6</accession>
<dbReference type="RefSeq" id="WP_330161590.1">
    <property type="nucleotide sequence ID" value="NZ_BAAAJA010000075.1"/>
</dbReference>
<comment type="caution">
    <text evidence="1">The sequence shown here is derived from an EMBL/GenBank/DDBJ whole genome shotgun (WGS) entry which is preliminary data.</text>
</comment>
<dbReference type="EMBL" id="JAUUCC010000128">
    <property type="protein sequence ID" value="MEE2054771.1"/>
    <property type="molecule type" value="Genomic_DNA"/>
</dbReference>
<sequence>MATRRHECFTAECDTPGCEPWKGAEFTPHYDSPEAAVTGVVDEWEWGHKDGVLRCSDCAALHECEQDGHDWQPGHTDEALKVRQEYCGRCHGASRLFATT</sequence>
<name>A0ABU7KZN6_9ACTN</name>
<organism evidence="1 2">
    <name type="scientific">Nocardiopsis tropica</name>
    <dbReference type="NCBI Taxonomy" id="109330"/>
    <lineage>
        <taxon>Bacteria</taxon>
        <taxon>Bacillati</taxon>
        <taxon>Actinomycetota</taxon>
        <taxon>Actinomycetes</taxon>
        <taxon>Streptosporangiales</taxon>
        <taxon>Nocardiopsidaceae</taxon>
        <taxon>Nocardiopsis</taxon>
    </lineage>
</organism>
<proteinExistence type="predicted"/>
<evidence type="ECO:0008006" key="3">
    <source>
        <dbReference type="Google" id="ProtNLM"/>
    </source>
</evidence>
<evidence type="ECO:0000313" key="1">
    <source>
        <dbReference type="EMBL" id="MEE2054771.1"/>
    </source>
</evidence>
<evidence type="ECO:0000313" key="2">
    <source>
        <dbReference type="Proteomes" id="UP001348641"/>
    </source>
</evidence>
<reference evidence="1 2" key="1">
    <citation type="submission" date="2023-07" db="EMBL/GenBank/DDBJ databases">
        <authorList>
            <person name="Girao M."/>
            <person name="Carvalho M.F."/>
        </authorList>
    </citation>
    <scope>NUCLEOTIDE SEQUENCE [LARGE SCALE GENOMIC DNA]</scope>
    <source>
        <strain evidence="1 2">66/93</strain>
    </source>
</reference>
<gene>
    <name evidence="1" type="ORF">Q8A49_30170</name>
</gene>
<dbReference type="Proteomes" id="UP001348641">
    <property type="component" value="Unassembled WGS sequence"/>
</dbReference>